<comment type="subcellular location">
    <subcellularLocation>
        <location evidence="1">Nucleus</location>
    </subcellularLocation>
</comment>
<dbReference type="GO" id="GO:0003700">
    <property type="term" value="F:DNA-binding transcription factor activity"/>
    <property type="evidence" value="ECO:0007669"/>
    <property type="project" value="InterPro"/>
</dbReference>
<keyword evidence="9" id="KW-0539">Nucleus</keyword>
<keyword evidence="8" id="KW-0804">Transcription</keyword>
<evidence type="ECO:0000256" key="2">
    <source>
        <dbReference type="ARBA" id="ARBA00011233"/>
    </source>
</evidence>
<dbReference type="SMART" id="SM00415">
    <property type="entry name" value="HSF"/>
    <property type="match status" value="1"/>
</dbReference>
<feature type="domain" description="HSF-type DNA-binding" evidence="13">
    <location>
        <begin position="54"/>
        <end position="78"/>
    </location>
</feature>
<keyword evidence="16" id="KW-1185">Reference proteome</keyword>
<dbReference type="PANTHER" id="PTHR10015">
    <property type="entry name" value="HEAT SHOCK TRANSCRIPTION FACTOR"/>
    <property type="match status" value="1"/>
</dbReference>
<dbReference type="Gene3D" id="1.10.10.10">
    <property type="entry name" value="Winged helix-like DNA-binding domain superfamily/Winged helix DNA-binding domain"/>
    <property type="match status" value="1"/>
</dbReference>
<evidence type="ECO:0000313" key="14">
    <source>
        <dbReference type="EMBL" id="KAK1699390.1"/>
    </source>
</evidence>
<dbReference type="PRINTS" id="PR00056">
    <property type="entry name" value="HSFDOMAIN"/>
</dbReference>
<comment type="caution">
    <text evidence="14">The sequence shown here is derived from an EMBL/GenBank/DDBJ whole genome shotgun (WGS) entry which is preliminary data.</text>
</comment>
<accession>A0AAD8U836</accession>
<evidence type="ECO:0000256" key="8">
    <source>
        <dbReference type="ARBA" id="ARBA00023163"/>
    </source>
</evidence>
<evidence type="ECO:0000256" key="3">
    <source>
        <dbReference type="ARBA" id="ARBA00022553"/>
    </source>
</evidence>
<dbReference type="Pfam" id="PF00447">
    <property type="entry name" value="HSF_DNA-bind"/>
    <property type="match status" value="1"/>
</dbReference>
<evidence type="ECO:0000259" key="13">
    <source>
        <dbReference type="PROSITE" id="PS00434"/>
    </source>
</evidence>
<evidence type="ECO:0000256" key="9">
    <source>
        <dbReference type="ARBA" id="ARBA00023242"/>
    </source>
</evidence>
<evidence type="ECO:0000256" key="7">
    <source>
        <dbReference type="ARBA" id="ARBA00023125"/>
    </source>
</evidence>
<dbReference type="SUPFAM" id="SSF46785">
    <property type="entry name" value="Winged helix' DNA-binding domain"/>
    <property type="match status" value="1"/>
</dbReference>
<evidence type="ECO:0000256" key="4">
    <source>
        <dbReference type="ARBA" id="ARBA00023015"/>
    </source>
</evidence>
<proteinExistence type="inferred from homology"/>
<dbReference type="AlphaFoldDB" id="A0AAD8U836"/>
<gene>
    <name evidence="14" type="ORF">QYE76_016087</name>
    <name evidence="15" type="ORF">QYE76_016098</name>
</gene>
<sequence>MDGSQSQGGGAPPPFLIKTYEMVEDRSTNRVVSWGAGGASFVVWNPPDFSRDLLPKYFKHNNFSSFIRQLNTYGFRKVDPERWEFANEEFIRGHMHLLKNIHRRKPVHSHSPQNQVNGQLADAERREFEDEITRLKQEKSVLLADLQRQAQQQCEITWVMQSLEERLAAMEQRQLNIVASVRDILERQRGDVSGSALLETDHFSNCKKRRVPKIDFFAKEPMVEEQQVPYLQTTVDETPSMFAVRPVNTEPFEKMELALASLESLIQRAGDYASSQDMYGSVASPALALGDLQTAPMATSVGLQPSASLDPSSPPGLLESPGYVQSPMLQLADIHQDTSKTMTEVDTNSEVSTTDTSQDEMMTAETGVSQEPAVVNDLFWGRFLTETPELYRTRFESHDADCKTETAEPKDDETIGINCNWFNRRVHVEQITEQMEHLASEEKT</sequence>
<evidence type="ECO:0000256" key="12">
    <source>
        <dbReference type="SAM" id="MobiDB-lite"/>
    </source>
</evidence>
<name>A0AAD8U836_LOLMU</name>
<organism evidence="14 16">
    <name type="scientific">Lolium multiflorum</name>
    <name type="common">Italian ryegrass</name>
    <name type="synonym">Lolium perenne subsp. multiflorum</name>
    <dbReference type="NCBI Taxonomy" id="4521"/>
    <lineage>
        <taxon>Eukaryota</taxon>
        <taxon>Viridiplantae</taxon>
        <taxon>Streptophyta</taxon>
        <taxon>Embryophyta</taxon>
        <taxon>Tracheophyta</taxon>
        <taxon>Spermatophyta</taxon>
        <taxon>Magnoliopsida</taxon>
        <taxon>Liliopsida</taxon>
        <taxon>Poales</taxon>
        <taxon>Poaceae</taxon>
        <taxon>BOP clade</taxon>
        <taxon>Pooideae</taxon>
        <taxon>Poodae</taxon>
        <taxon>Poeae</taxon>
        <taxon>Poeae Chloroplast Group 2 (Poeae type)</taxon>
        <taxon>Loliodinae</taxon>
        <taxon>Loliinae</taxon>
        <taxon>Lolium</taxon>
    </lineage>
</organism>
<feature type="region of interest" description="Disordered" evidence="12">
    <location>
        <begin position="340"/>
        <end position="359"/>
    </location>
</feature>
<dbReference type="EMBL" id="JAUUTY010000001">
    <property type="protein sequence ID" value="KAK1699401.1"/>
    <property type="molecule type" value="Genomic_DNA"/>
</dbReference>
<dbReference type="InterPro" id="IPR000232">
    <property type="entry name" value="HSF_DNA-bd"/>
</dbReference>
<dbReference type="EMBL" id="JAUUTY010000001">
    <property type="protein sequence ID" value="KAK1699390.1"/>
    <property type="molecule type" value="Genomic_DNA"/>
</dbReference>
<evidence type="ECO:0000313" key="16">
    <source>
        <dbReference type="Proteomes" id="UP001231189"/>
    </source>
</evidence>
<keyword evidence="5" id="KW-0346">Stress response</keyword>
<protein>
    <recommendedName>
        <fullName evidence="13">HSF-type DNA-binding domain-containing protein</fullName>
    </recommendedName>
</protein>
<feature type="coiled-coil region" evidence="11">
    <location>
        <begin position="118"/>
        <end position="152"/>
    </location>
</feature>
<comment type="subunit">
    <text evidence="2">Homotrimer.</text>
</comment>
<evidence type="ECO:0000256" key="6">
    <source>
        <dbReference type="ARBA" id="ARBA00023054"/>
    </source>
</evidence>
<dbReference type="GO" id="GO:0000978">
    <property type="term" value="F:RNA polymerase II cis-regulatory region sequence-specific DNA binding"/>
    <property type="evidence" value="ECO:0007669"/>
    <property type="project" value="TreeGrafter"/>
</dbReference>
<dbReference type="GO" id="GO:0034605">
    <property type="term" value="P:cellular response to heat"/>
    <property type="evidence" value="ECO:0007669"/>
    <property type="project" value="TreeGrafter"/>
</dbReference>
<dbReference type="GO" id="GO:0006357">
    <property type="term" value="P:regulation of transcription by RNA polymerase II"/>
    <property type="evidence" value="ECO:0007669"/>
    <property type="project" value="TreeGrafter"/>
</dbReference>
<keyword evidence="3" id="KW-0597">Phosphoprotein</keyword>
<evidence type="ECO:0000313" key="15">
    <source>
        <dbReference type="EMBL" id="KAK1699401.1"/>
    </source>
</evidence>
<evidence type="ECO:0000256" key="11">
    <source>
        <dbReference type="SAM" id="Coils"/>
    </source>
</evidence>
<comment type="similarity">
    <text evidence="10">Belongs to the HSF family.</text>
</comment>
<dbReference type="InterPro" id="IPR036390">
    <property type="entry name" value="WH_DNA-bd_sf"/>
</dbReference>
<evidence type="ECO:0000256" key="10">
    <source>
        <dbReference type="RuleBase" id="RU004020"/>
    </source>
</evidence>
<keyword evidence="7" id="KW-0238">DNA-binding</keyword>
<dbReference type="FunFam" id="1.10.10.10:FF:000057">
    <property type="entry name" value="Heat shock transcription factor 1"/>
    <property type="match status" value="1"/>
</dbReference>
<dbReference type="PANTHER" id="PTHR10015:SF390">
    <property type="entry name" value="HEAT STRESS TRANSCRIPTION FACTOR A-4D"/>
    <property type="match status" value="1"/>
</dbReference>
<evidence type="ECO:0000256" key="1">
    <source>
        <dbReference type="ARBA" id="ARBA00004123"/>
    </source>
</evidence>
<keyword evidence="4" id="KW-0805">Transcription regulation</keyword>
<dbReference type="PROSITE" id="PS00434">
    <property type="entry name" value="HSF_DOMAIN"/>
    <property type="match status" value="1"/>
</dbReference>
<dbReference type="GO" id="GO:0005634">
    <property type="term" value="C:nucleus"/>
    <property type="evidence" value="ECO:0007669"/>
    <property type="project" value="UniProtKB-SubCell"/>
</dbReference>
<reference evidence="14" key="1">
    <citation type="submission" date="2023-07" db="EMBL/GenBank/DDBJ databases">
        <title>A chromosome-level genome assembly of Lolium multiflorum.</title>
        <authorList>
            <person name="Chen Y."/>
            <person name="Copetti D."/>
            <person name="Kolliker R."/>
            <person name="Studer B."/>
        </authorList>
    </citation>
    <scope>NUCLEOTIDE SEQUENCE</scope>
    <source>
        <strain evidence="14">02402/16</strain>
        <tissue evidence="14">Leaf</tissue>
    </source>
</reference>
<dbReference type="InterPro" id="IPR036388">
    <property type="entry name" value="WH-like_DNA-bd_sf"/>
</dbReference>
<dbReference type="Proteomes" id="UP001231189">
    <property type="component" value="Unassembled WGS sequence"/>
</dbReference>
<keyword evidence="6 11" id="KW-0175">Coiled coil</keyword>
<evidence type="ECO:0000256" key="5">
    <source>
        <dbReference type="ARBA" id="ARBA00023016"/>
    </source>
</evidence>